<keyword evidence="1" id="KW-0732">Signal</keyword>
<dbReference type="Gene3D" id="2.40.160.50">
    <property type="entry name" value="membrane protein fhac: a member of the omp85/tpsb transporter family"/>
    <property type="match status" value="1"/>
</dbReference>
<reference evidence="2 3" key="1">
    <citation type="journal article" date="2014" name="Proc. Natl. Acad. Sci. U.S.A.">
        <title>Functional type 2 photosynthetic reaction centers found in the rare bacterial phylum Gemmatimonadetes.</title>
        <authorList>
            <person name="Zeng Y."/>
            <person name="Feng F."/>
            <person name="Medova H."/>
            <person name="Dean J."/>
            <person name="Koblizek M."/>
        </authorList>
    </citation>
    <scope>NUCLEOTIDE SEQUENCE [LARGE SCALE GENOMIC DNA]</scope>
    <source>
        <strain evidence="2 3">AP64</strain>
    </source>
</reference>
<name>A0A143BG10_9BACT</name>
<organism evidence="2 3">
    <name type="scientific">Gemmatimonas phototrophica</name>
    <dbReference type="NCBI Taxonomy" id="1379270"/>
    <lineage>
        <taxon>Bacteria</taxon>
        <taxon>Pseudomonadati</taxon>
        <taxon>Gemmatimonadota</taxon>
        <taxon>Gemmatimonadia</taxon>
        <taxon>Gemmatimonadales</taxon>
        <taxon>Gemmatimonadaceae</taxon>
        <taxon>Gemmatimonas</taxon>
    </lineage>
</organism>
<keyword evidence="3" id="KW-1185">Reference proteome</keyword>
<dbReference type="EMBL" id="CP011454">
    <property type="protein sequence ID" value="AMW03959.1"/>
    <property type="molecule type" value="Genomic_DNA"/>
</dbReference>
<dbReference type="STRING" id="1379270.GEMMAAP_02155"/>
<dbReference type="RefSeq" id="WP_026849243.1">
    <property type="nucleotide sequence ID" value="NZ_CP011454.1"/>
</dbReference>
<dbReference type="Proteomes" id="UP000076404">
    <property type="component" value="Chromosome"/>
</dbReference>
<proteinExistence type="predicted"/>
<evidence type="ECO:0008006" key="4">
    <source>
        <dbReference type="Google" id="ProtNLM"/>
    </source>
</evidence>
<evidence type="ECO:0000313" key="3">
    <source>
        <dbReference type="Proteomes" id="UP000076404"/>
    </source>
</evidence>
<sequence length="713" mass="77379">MALVAAFAGTAFPAYAQTTPDPKPLRGTSGTWQDPTADTLVSRAIARRGLQLADSSLLSYRADAHGFLAFLAQLGEGIIIPPRVVQSEELALSIAWWQPGRSAQRLVGRRDTTLLPADVGYYRDRYGVVLDNLPDRIRLGDGQDVRDVPHPLGAGAMAQYEYTMGSPVHIRIPGREILVDEVKFRPRNGSLPAAIGSVYLDRETAAVVRLSMTFTRAAIIDKRIETLVVTLENGLVRERYWLPRRQEVEVSRGSTWFDIPARGIVRGRWEISNYEVNEQIPTLTMLQPRWSSAPRDSLRAHPFEGRVIDALPPEIQIASSEEVVRARVQAEAAVRASLLARPATASVTGRGVSDLVRMTRAEGLALGLGGAHKSATGFMIMGRARYGFGDEQLKGQVAIGRAPAFGRLPTLQLFAEREYRDLAMAERAGVTNSLSSLLFSSDYTTQVDTRAAGVLYRRSPTSAFTWRLAAERDEATGRYGRGATRTFAPTLAAWTLRGGRLEVSGGGGTVPAHATSRRAVWMLSASAGAYEGTVPTVLNPLVDPMPGVPLVGRAVRPIVARAQGLVHITQPVGGDRAVMLQTLAGVAGGRDLPSQWLVFAGGPWSAPGYDWHTFGSRALVSQRVEFRSPVPAPSIPLRRFGKSPPHVTLAPFVQLLATASGTVERPVVAGVYPSAGVGVLFFYDLLRADVSRGLRNGAWRFSIDIDRTFWGIL</sequence>
<evidence type="ECO:0000256" key="1">
    <source>
        <dbReference type="SAM" id="SignalP"/>
    </source>
</evidence>
<dbReference type="AlphaFoldDB" id="A0A143BG10"/>
<protein>
    <recommendedName>
        <fullName evidence="4">MucB/RseB N-terminal domain-containing protein</fullName>
    </recommendedName>
</protein>
<feature type="chain" id="PRO_5007506706" description="MucB/RseB N-terminal domain-containing protein" evidence="1">
    <location>
        <begin position="17"/>
        <end position="713"/>
    </location>
</feature>
<reference evidence="2 3" key="2">
    <citation type="journal article" date="2016" name="Environ. Microbiol. Rep.">
        <title>Metagenomic evidence for the presence of phototrophic Gemmatimonadetes bacteria in diverse environments.</title>
        <authorList>
            <person name="Zeng Y."/>
            <person name="Baumbach J."/>
            <person name="Barbosa E.G."/>
            <person name="Azevedo V."/>
            <person name="Zhang C."/>
            <person name="Koblizek M."/>
        </authorList>
    </citation>
    <scope>NUCLEOTIDE SEQUENCE [LARGE SCALE GENOMIC DNA]</scope>
    <source>
        <strain evidence="2 3">AP64</strain>
    </source>
</reference>
<feature type="signal peptide" evidence="1">
    <location>
        <begin position="1"/>
        <end position="16"/>
    </location>
</feature>
<accession>A0A143BG10</accession>
<dbReference type="OrthoDB" id="9760854at2"/>
<evidence type="ECO:0000313" key="2">
    <source>
        <dbReference type="EMBL" id="AMW03959.1"/>
    </source>
</evidence>
<gene>
    <name evidence="2" type="ORF">GEMMAAP_02155</name>
</gene>
<dbReference type="eggNOG" id="ENOG5033PPB">
    <property type="taxonomic scope" value="Bacteria"/>
</dbReference>
<dbReference type="KEGG" id="gph:GEMMAAP_02155"/>